<feature type="domain" description="Nucleoside phosphorylase" evidence="7">
    <location>
        <begin position="18"/>
        <end position="202"/>
    </location>
</feature>
<dbReference type="Pfam" id="PF01048">
    <property type="entry name" value="PNP_UDP_1"/>
    <property type="match status" value="1"/>
</dbReference>
<evidence type="ECO:0000313" key="8">
    <source>
        <dbReference type="EMBL" id="SES80419.1"/>
    </source>
</evidence>
<keyword evidence="9" id="KW-1185">Reference proteome</keyword>
<dbReference type="OrthoDB" id="9772602at2"/>
<dbReference type="Proteomes" id="UP000199095">
    <property type="component" value="Unassembled WGS sequence"/>
</dbReference>
<dbReference type="AlphaFoldDB" id="A0A1H9ZFY3"/>
<evidence type="ECO:0000256" key="5">
    <source>
        <dbReference type="ARBA" id="ARBA00022679"/>
    </source>
</evidence>
<dbReference type="InterPro" id="IPR000845">
    <property type="entry name" value="Nucleoside_phosphorylase_d"/>
</dbReference>
<dbReference type="SUPFAM" id="SSF53167">
    <property type="entry name" value="Purine and uridine phosphorylases"/>
    <property type="match status" value="1"/>
</dbReference>
<dbReference type="GO" id="GO:0009164">
    <property type="term" value="P:nucleoside catabolic process"/>
    <property type="evidence" value="ECO:0007669"/>
    <property type="project" value="UniProtKB-ARBA"/>
</dbReference>
<dbReference type="InterPro" id="IPR035994">
    <property type="entry name" value="Nucleoside_phosphorylase_sf"/>
</dbReference>
<evidence type="ECO:0000256" key="6">
    <source>
        <dbReference type="ARBA" id="ARBA00048447"/>
    </source>
</evidence>
<evidence type="ECO:0000256" key="2">
    <source>
        <dbReference type="ARBA" id="ARBA00011888"/>
    </source>
</evidence>
<evidence type="ECO:0000256" key="4">
    <source>
        <dbReference type="ARBA" id="ARBA00022676"/>
    </source>
</evidence>
<evidence type="ECO:0000256" key="3">
    <source>
        <dbReference type="ARBA" id="ARBA00021980"/>
    </source>
</evidence>
<proteinExistence type="inferred from homology"/>
<reference evidence="9" key="1">
    <citation type="submission" date="2016-10" db="EMBL/GenBank/DDBJ databases">
        <authorList>
            <person name="Varghese N."/>
            <person name="Submissions S."/>
        </authorList>
    </citation>
    <scope>NUCLEOTIDE SEQUENCE [LARGE SCALE GENOMIC DNA]</scope>
    <source>
        <strain evidence="9">CGMCC 1.3566</strain>
    </source>
</reference>
<dbReference type="RefSeq" id="WP_093131586.1">
    <property type="nucleotide sequence ID" value="NZ_FOHJ01000001.1"/>
</dbReference>
<dbReference type="EC" id="2.4.2.3" evidence="2"/>
<comment type="catalytic activity">
    <reaction evidence="6">
        <text>uridine + phosphate = alpha-D-ribose 1-phosphate + uracil</text>
        <dbReference type="Rhea" id="RHEA:24388"/>
        <dbReference type="ChEBI" id="CHEBI:16704"/>
        <dbReference type="ChEBI" id="CHEBI:17568"/>
        <dbReference type="ChEBI" id="CHEBI:43474"/>
        <dbReference type="ChEBI" id="CHEBI:57720"/>
        <dbReference type="EC" id="2.4.2.3"/>
    </reaction>
</comment>
<evidence type="ECO:0000313" key="9">
    <source>
        <dbReference type="Proteomes" id="UP000199095"/>
    </source>
</evidence>
<accession>A0A1H9ZFY3</accession>
<dbReference type="CDD" id="cd17767">
    <property type="entry name" value="UP_EcUdp-like"/>
    <property type="match status" value="1"/>
</dbReference>
<dbReference type="GO" id="GO:0005829">
    <property type="term" value="C:cytosol"/>
    <property type="evidence" value="ECO:0007669"/>
    <property type="project" value="TreeGrafter"/>
</dbReference>
<protein>
    <recommendedName>
        <fullName evidence="3">Uridine phosphorylase</fullName>
        <ecNumber evidence="2">2.4.2.3</ecNumber>
    </recommendedName>
</protein>
<keyword evidence="4" id="KW-0328">Glycosyltransferase</keyword>
<evidence type="ECO:0000259" key="7">
    <source>
        <dbReference type="Pfam" id="PF01048"/>
    </source>
</evidence>
<dbReference type="GO" id="GO:0004850">
    <property type="term" value="F:uridine phosphorylase activity"/>
    <property type="evidence" value="ECO:0007669"/>
    <property type="project" value="UniProtKB-EC"/>
</dbReference>
<organism evidence="8 9">
    <name type="scientific">Salinibacillus kushneri</name>
    <dbReference type="NCBI Taxonomy" id="237682"/>
    <lineage>
        <taxon>Bacteria</taxon>
        <taxon>Bacillati</taxon>
        <taxon>Bacillota</taxon>
        <taxon>Bacilli</taxon>
        <taxon>Bacillales</taxon>
        <taxon>Bacillaceae</taxon>
        <taxon>Salinibacillus</taxon>
    </lineage>
</organism>
<sequence>MPTEIQPHIQLTKKIKAKYALLPGDPKRVDKVTQYLNDVEELAYNREYKSIMGYYKNIPILVVSTGIGGPSTGIAVEELSSIGVTTLIRIGSSGALQDDIHLGDLLIATGAIRDEGTSNAYIESSFPAIATHNLVSAISDVSTRKNIPYHTGIIRSHDSFYTDHEEHIDDYWSDKGVLGSDMETSTLYVLGALRGLQTASILNVVVPSKGNLQSGINDLVGGESLPAQGEQNQILVALEAIASIHNKS</sequence>
<keyword evidence="5" id="KW-0808">Transferase</keyword>
<comment type="similarity">
    <text evidence="1">Belongs to the PNP/UDP phosphorylase family.</text>
</comment>
<evidence type="ECO:0000256" key="1">
    <source>
        <dbReference type="ARBA" id="ARBA00010456"/>
    </source>
</evidence>
<dbReference type="Gene3D" id="3.40.50.1580">
    <property type="entry name" value="Nucleoside phosphorylase domain"/>
    <property type="match status" value="1"/>
</dbReference>
<dbReference type="STRING" id="237682.SAMN05421676_101499"/>
<dbReference type="PANTHER" id="PTHR43691">
    <property type="entry name" value="URIDINE PHOSPHORYLASE"/>
    <property type="match status" value="1"/>
</dbReference>
<dbReference type="PROSITE" id="PS01232">
    <property type="entry name" value="PNP_UDP_1"/>
    <property type="match status" value="1"/>
</dbReference>
<name>A0A1H9ZFY3_9BACI</name>
<dbReference type="InterPro" id="IPR018016">
    <property type="entry name" value="Nucleoside_phosphorylase_CS"/>
</dbReference>
<gene>
    <name evidence="8" type="ORF">SAMN05421676_101499</name>
</gene>
<dbReference type="PANTHER" id="PTHR43691:SF11">
    <property type="entry name" value="FI09636P-RELATED"/>
    <property type="match status" value="1"/>
</dbReference>
<dbReference type="EMBL" id="FOHJ01000001">
    <property type="protein sequence ID" value="SES80419.1"/>
    <property type="molecule type" value="Genomic_DNA"/>
</dbReference>